<keyword evidence="3 5" id="KW-0863">Zinc-finger</keyword>
<evidence type="ECO:0000256" key="5">
    <source>
        <dbReference type="PROSITE-ProRule" id="PRU00042"/>
    </source>
</evidence>
<dbReference type="FunFam" id="3.30.160.60:FF:001273">
    <property type="entry name" value="Zinc finger protein"/>
    <property type="match status" value="1"/>
</dbReference>
<evidence type="ECO:0000256" key="4">
    <source>
        <dbReference type="ARBA" id="ARBA00022833"/>
    </source>
</evidence>
<dbReference type="PROSITE" id="PS00028">
    <property type="entry name" value="ZINC_FINGER_C2H2_1"/>
    <property type="match status" value="7"/>
</dbReference>
<evidence type="ECO:0000313" key="9">
    <source>
        <dbReference type="Proteomes" id="UP000095284"/>
    </source>
</evidence>
<dbReference type="Pfam" id="PF00096">
    <property type="entry name" value="zf-C2H2"/>
    <property type="match status" value="4"/>
</dbReference>
<dbReference type="Gene3D" id="3.30.160.60">
    <property type="entry name" value="Classic Zinc Finger"/>
    <property type="match status" value="5"/>
</dbReference>
<dbReference type="InterPro" id="IPR036236">
    <property type="entry name" value="Znf_C2H2_sf"/>
</dbReference>
<name>A0A1I7RMD0_BURXY</name>
<feature type="region of interest" description="Disordered" evidence="6">
    <location>
        <begin position="229"/>
        <end position="259"/>
    </location>
</feature>
<dbReference type="AlphaFoldDB" id="A0A1I7RMD0"/>
<dbReference type="GO" id="GO:0000981">
    <property type="term" value="F:DNA-binding transcription factor activity, RNA polymerase II-specific"/>
    <property type="evidence" value="ECO:0007669"/>
    <property type="project" value="TreeGrafter"/>
</dbReference>
<dbReference type="InterPro" id="IPR013087">
    <property type="entry name" value="Znf_C2H2_type"/>
</dbReference>
<dbReference type="GO" id="GO:0000977">
    <property type="term" value="F:RNA polymerase II transcription regulatory region sequence-specific DNA binding"/>
    <property type="evidence" value="ECO:0007669"/>
    <property type="project" value="TreeGrafter"/>
</dbReference>
<sequence length="444" mass="50408">MASNCCYLCNECPNSFATLADLEDHLLDHRRSKTVDFEPMEDQMVMESSASPTSSISTNFEELLKSNDVSCRLCSRQFADRDQLNVHYTHTHRDKPQYECDICHLVFSVKRELSTHLRIHSGEQPHKCDKCGKEFGTRQLLKKHNMWHTGERSHVCDHCGKAFFQKGHLTQHLMIHKGGRPHKCDLCEKTFIFKFDLNRHMKIHLERGHSCRACQKSFSSSVELDTHNCKKVRSPKRELPSTPLSDFSGSSPFTSAQQSPIAPRLENNFGAMNPINSSNELANQYQMAKLAQLLLAQQQQRALATKQADLQKLQFQLLLQQQQQFGCNLCGQQFDNQQSYLLHCQLQHLMGNEEELQLSGLKTETIHESGASSSCASSPQKASPISMTVADHDHQHQLGCDGCVEMKSKCYSLEKDLNDAQTEVARLKELITRLGPYLAMINSN</sequence>
<evidence type="ECO:0000256" key="1">
    <source>
        <dbReference type="ARBA" id="ARBA00022723"/>
    </source>
</evidence>
<dbReference type="EMBL" id="CAJFDI010000004">
    <property type="protein sequence ID" value="CAD5227977.1"/>
    <property type="molecule type" value="Genomic_DNA"/>
</dbReference>
<feature type="domain" description="C2H2-type" evidence="7">
    <location>
        <begin position="182"/>
        <end position="204"/>
    </location>
</feature>
<reference evidence="11" key="1">
    <citation type="submission" date="2016-11" db="UniProtKB">
        <authorList>
            <consortium name="WormBaseParasite"/>
        </authorList>
    </citation>
    <scope>IDENTIFICATION</scope>
</reference>
<dbReference type="WBParaSite" id="BXY_0186500.1">
    <property type="protein sequence ID" value="BXY_0186500.1"/>
    <property type="gene ID" value="BXY_0186500"/>
</dbReference>
<evidence type="ECO:0000256" key="6">
    <source>
        <dbReference type="SAM" id="MobiDB-lite"/>
    </source>
</evidence>
<dbReference type="PROSITE" id="PS50157">
    <property type="entry name" value="ZINC_FINGER_C2H2_2"/>
    <property type="match status" value="8"/>
</dbReference>
<feature type="domain" description="C2H2-type" evidence="7">
    <location>
        <begin position="126"/>
        <end position="153"/>
    </location>
</feature>
<evidence type="ECO:0000256" key="3">
    <source>
        <dbReference type="ARBA" id="ARBA00022771"/>
    </source>
</evidence>
<dbReference type="GO" id="GO:0005634">
    <property type="term" value="C:nucleus"/>
    <property type="evidence" value="ECO:0007669"/>
    <property type="project" value="TreeGrafter"/>
</dbReference>
<dbReference type="Proteomes" id="UP000659654">
    <property type="component" value="Unassembled WGS sequence"/>
</dbReference>
<dbReference type="GO" id="GO:0008270">
    <property type="term" value="F:zinc ion binding"/>
    <property type="evidence" value="ECO:0007669"/>
    <property type="project" value="UniProtKB-KW"/>
</dbReference>
<keyword evidence="10" id="KW-1185">Reference proteome</keyword>
<keyword evidence="1" id="KW-0479">Metal-binding</keyword>
<feature type="domain" description="C2H2-type" evidence="7">
    <location>
        <begin position="7"/>
        <end position="34"/>
    </location>
</feature>
<evidence type="ECO:0000259" key="7">
    <source>
        <dbReference type="PROSITE" id="PS50157"/>
    </source>
</evidence>
<feature type="domain" description="C2H2-type" evidence="7">
    <location>
        <begin position="154"/>
        <end position="181"/>
    </location>
</feature>
<gene>
    <name evidence="8" type="ORF">BXYJ_LOCUS10214</name>
</gene>
<organism evidence="9 11">
    <name type="scientific">Bursaphelenchus xylophilus</name>
    <name type="common">Pinewood nematode worm</name>
    <name type="synonym">Aphelenchoides xylophilus</name>
    <dbReference type="NCBI Taxonomy" id="6326"/>
    <lineage>
        <taxon>Eukaryota</taxon>
        <taxon>Metazoa</taxon>
        <taxon>Ecdysozoa</taxon>
        <taxon>Nematoda</taxon>
        <taxon>Chromadorea</taxon>
        <taxon>Rhabditida</taxon>
        <taxon>Tylenchina</taxon>
        <taxon>Tylenchomorpha</taxon>
        <taxon>Aphelenchoidea</taxon>
        <taxon>Aphelenchoididae</taxon>
        <taxon>Bursaphelenchus</taxon>
    </lineage>
</organism>
<feature type="compositionally biased region" description="Polar residues" evidence="6">
    <location>
        <begin position="242"/>
        <end position="259"/>
    </location>
</feature>
<feature type="domain" description="C2H2-type" evidence="7">
    <location>
        <begin position="69"/>
        <end position="97"/>
    </location>
</feature>
<feature type="domain" description="C2H2-type" evidence="7">
    <location>
        <begin position="325"/>
        <end position="353"/>
    </location>
</feature>
<dbReference type="SMART" id="SM00355">
    <property type="entry name" value="ZnF_C2H2"/>
    <property type="match status" value="8"/>
</dbReference>
<dbReference type="SUPFAM" id="SSF57667">
    <property type="entry name" value="beta-beta-alpha zinc fingers"/>
    <property type="match status" value="3"/>
</dbReference>
<dbReference type="Proteomes" id="UP000582659">
    <property type="component" value="Unassembled WGS sequence"/>
</dbReference>
<dbReference type="SMR" id="A0A1I7RMD0"/>
<reference evidence="8" key="2">
    <citation type="submission" date="2020-09" db="EMBL/GenBank/DDBJ databases">
        <authorList>
            <person name="Kikuchi T."/>
        </authorList>
    </citation>
    <scope>NUCLEOTIDE SEQUENCE</scope>
    <source>
        <strain evidence="8">Ka4C1</strain>
    </source>
</reference>
<dbReference type="PANTHER" id="PTHR24379:SF127">
    <property type="entry name" value="BLOODY FINGERS-RELATED"/>
    <property type="match status" value="1"/>
</dbReference>
<evidence type="ECO:0000313" key="11">
    <source>
        <dbReference type="WBParaSite" id="BXY_0186500.1"/>
    </source>
</evidence>
<dbReference type="Proteomes" id="UP000095284">
    <property type="component" value="Unplaced"/>
</dbReference>
<accession>A0A1I7RMD0</accession>
<dbReference type="EMBL" id="CAJFCV020000004">
    <property type="protein sequence ID" value="CAG9118386.1"/>
    <property type="molecule type" value="Genomic_DNA"/>
</dbReference>
<evidence type="ECO:0000256" key="2">
    <source>
        <dbReference type="ARBA" id="ARBA00022737"/>
    </source>
</evidence>
<dbReference type="Pfam" id="PF13912">
    <property type="entry name" value="zf-C2H2_6"/>
    <property type="match status" value="1"/>
</dbReference>
<dbReference type="eggNOG" id="KOG1721">
    <property type="taxonomic scope" value="Eukaryota"/>
</dbReference>
<feature type="domain" description="C2H2-type" evidence="7">
    <location>
        <begin position="209"/>
        <end position="238"/>
    </location>
</feature>
<keyword evidence="4" id="KW-0862">Zinc</keyword>
<dbReference type="FunFam" id="3.30.160.60:FF:001513">
    <property type="entry name" value="Zinc finger, C2H2 type"/>
    <property type="match status" value="1"/>
</dbReference>
<proteinExistence type="predicted"/>
<feature type="domain" description="C2H2-type" evidence="7">
    <location>
        <begin position="98"/>
        <end position="125"/>
    </location>
</feature>
<keyword evidence="2" id="KW-0677">Repeat</keyword>
<protein>
    <submittedName>
        <fullName evidence="8">(pine wood nematode) hypothetical protein</fullName>
    </submittedName>
</protein>
<dbReference type="PANTHER" id="PTHR24379">
    <property type="entry name" value="KRAB AND ZINC FINGER DOMAIN-CONTAINING"/>
    <property type="match status" value="1"/>
</dbReference>
<evidence type="ECO:0000313" key="10">
    <source>
        <dbReference type="Proteomes" id="UP000659654"/>
    </source>
</evidence>
<dbReference type="OrthoDB" id="427030at2759"/>
<evidence type="ECO:0000313" key="8">
    <source>
        <dbReference type="EMBL" id="CAD5227977.1"/>
    </source>
</evidence>
<dbReference type="FunFam" id="3.30.160.60:FF:000624">
    <property type="entry name" value="zinc finger protein 697"/>
    <property type="match status" value="1"/>
</dbReference>